<dbReference type="SMART" id="SM00342">
    <property type="entry name" value="HTH_ARAC"/>
    <property type="match status" value="1"/>
</dbReference>
<feature type="domain" description="HTH araC/xylS-type" evidence="3">
    <location>
        <begin position="163"/>
        <end position="261"/>
    </location>
</feature>
<dbReference type="InterPro" id="IPR009057">
    <property type="entry name" value="Homeodomain-like_sf"/>
</dbReference>
<gene>
    <name evidence="4" type="ORF">SAMN05421818_11177</name>
</gene>
<keyword evidence="4" id="KW-0238">DNA-binding</keyword>
<evidence type="ECO:0000313" key="5">
    <source>
        <dbReference type="Proteomes" id="UP000243588"/>
    </source>
</evidence>
<evidence type="ECO:0000259" key="3">
    <source>
        <dbReference type="PROSITE" id="PS01124"/>
    </source>
</evidence>
<keyword evidence="2" id="KW-0804">Transcription</keyword>
<dbReference type="InterPro" id="IPR011051">
    <property type="entry name" value="RmlC_Cupin_sf"/>
</dbReference>
<proteinExistence type="predicted"/>
<dbReference type="GO" id="GO:0043565">
    <property type="term" value="F:sequence-specific DNA binding"/>
    <property type="evidence" value="ECO:0007669"/>
    <property type="project" value="InterPro"/>
</dbReference>
<protein>
    <submittedName>
        <fullName evidence="4">AraC-type DNA-binding protein</fullName>
    </submittedName>
</protein>
<dbReference type="EMBL" id="FNDQ01000011">
    <property type="protein sequence ID" value="SDH70754.1"/>
    <property type="molecule type" value="Genomic_DNA"/>
</dbReference>
<dbReference type="SUPFAM" id="SSF46689">
    <property type="entry name" value="Homeodomain-like"/>
    <property type="match status" value="1"/>
</dbReference>
<dbReference type="PROSITE" id="PS01124">
    <property type="entry name" value="HTH_ARAC_FAMILY_2"/>
    <property type="match status" value="1"/>
</dbReference>
<dbReference type="InterPro" id="IPR018060">
    <property type="entry name" value="HTH_AraC"/>
</dbReference>
<dbReference type="Proteomes" id="UP000243588">
    <property type="component" value="Unassembled WGS sequence"/>
</dbReference>
<dbReference type="STRING" id="702745.SAMN05421818_11177"/>
<dbReference type="Gene3D" id="2.60.120.10">
    <property type="entry name" value="Jelly Rolls"/>
    <property type="match status" value="1"/>
</dbReference>
<dbReference type="SUPFAM" id="SSF51182">
    <property type="entry name" value="RmlC-like cupins"/>
    <property type="match status" value="1"/>
</dbReference>
<dbReference type="RefSeq" id="WP_090408515.1">
    <property type="nucleotide sequence ID" value="NZ_FNDQ01000011.1"/>
</dbReference>
<sequence>MKIIDSLDLIDTVPNGVYIKHEKSEKRYPLHQHQKGQLTYVEGGITYLIVDNVTHVVPAHYFFWIPKGVPHVLRLSHSATVLHSIYFYTDDDDKNPFYNELGIYAASDLVVEMIAYTQCWHEQMVDEQTYNFAFLQALKNILPTFISKNMQLQLPFSDNERMVKITDYLDVNFGLPLTLSDISNHFNLSERSVSRLFQAELQISFLQYLKALRILKAIELLLKTEHSVSEIANDVGYNTVGAFSNAFCEFTGRRPLEMRKNK</sequence>
<keyword evidence="5" id="KW-1185">Reference proteome</keyword>
<evidence type="ECO:0000256" key="2">
    <source>
        <dbReference type="ARBA" id="ARBA00023163"/>
    </source>
</evidence>
<dbReference type="Pfam" id="PF12833">
    <property type="entry name" value="HTH_18"/>
    <property type="match status" value="1"/>
</dbReference>
<name>A0A1G8ELG5_9FLAO</name>
<keyword evidence="1" id="KW-0805">Transcription regulation</keyword>
<evidence type="ECO:0000313" key="4">
    <source>
        <dbReference type="EMBL" id="SDH70754.1"/>
    </source>
</evidence>
<dbReference type="GO" id="GO:0003700">
    <property type="term" value="F:DNA-binding transcription factor activity"/>
    <property type="evidence" value="ECO:0007669"/>
    <property type="project" value="InterPro"/>
</dbReference>
<evidence type="ECO:0000256" key="1">
    <source>
        <dbReference type="ARBA" id="ARBA00023015"/>
    </source>
</evidence>
<accession>A0A1G8ELG5</accession>
<dbReference type="InterPro" id="IPR014710">
    <property type="entry name" value="RmlC-like_jellyroll"/>
</dbReference>
<dbReference type="Gene3D" id="1.10.10.60">
    <property type="entry name" value="Homeodomain-like"/>
    <property type="match status" value="2"/>
</dbReference>
<reference evidence="5" key="1">
    <citation type="submission" date="2016-10" db="EMBL/GenBank/DDBJ databases">
        <authorList>
            <person name="Varghese N."/>
            <person name="Submissions S."/>
        </authorList>
    </citation>
    <scope>NUCLEOTIDE SEQUENCE [LARGE SCALE GENOMIC DNA]</scope>
    <source>
        <strain evidence="5">DSM 23313</strain>
    </source>
</reference>
<organism evidence="4 5">
    <name type="scientific">Myroides phaeus</name>
    <dbReference type="NCBI Taxonomy" id="702745"/>
    <lineage>
        <taxon>Bacteria</taxon>
        <taxon>Pseudomonadati</taxon>
        <taxon>Bacteroidota</taxon>
        <taxon>Flavobacteriia</taxon>
        <taxon>Flavobacteriales</taxon>
        <taxon>Flavobacteriaceae</taxon>
        <taxon>Myroides</taxon>
    </lineage>
</organism>
<dbReference type="PANTHER" id="PTHR11019">
    <property type="entry name" value="HTH-TYPE TRANSCRIPTIONAL REGULATOR NIMR"/>
    <property type="match status" value="1"/>
</dbReference>
<dbReference type="PANTHER" id="PTHR11019:SF190">
    <property type="entry name" value="ARAC-FAMILY REGULATORY PROTEIN"/>
    <property type="match status" value="1"/>
</dbReference>
<dbReference type="AlphaFoldDB" id="A0A1G8ELG5"/>